<organism evidence="1 2">
    <name type="scientific">Variovorax guangxiensis</name>
    <dbReference type="NCBI Taxonomy" id="1775474"/>
    <lineage>
        <taxon>Bacteria</taxon>
        <taxon>Pseudomonadati</taxon>
        <taxon>Pseudomonadota</taxon>
        <taxon>Betaproteobacteria</taxon>
        <taxon>Burkholderiales</taxon>
        <taxon>Comamonadaceae</taxon>
        <taxon>Variovorax</taxon>
    </lineage>
</organism>
<gene>
    <name evidence="1" type="ORF">GGD71_004675</name>
</gene>
<name>A0A840FU99_9BURK</name>
<sequence>MKHSTMHDHSARTCSLSRLREGVGVRAYSDGIADDACKAASLTLALSPQGEREQEKARSR</sequence>
<evidence type="ECO:0000313" key="2">
    <source>
        <dbReference type="Proteomes" id="UP000524450"/>
    </source>
</evidence>
<proteinExistence type="predicted"/>
<dbReference type="EMBL" id="JACIFZ010000006">
    <property type="protein sequence ID" value="MBB4223884.1"/>
    <property type="molecule type" value="Genomic_DNA"/>
</dbReference>
<evidence type="ECO:0000313" key="1">
    <source>
        <dbReference type="EMBL" id="MBB4223884.1"/>
    </source>
</evidence>
<dbReference type="AlphaFoldDB" id="A0A840FU99"/>
<dbReference type="Proteomes" id="UP000524450">
    <property type="component" value="Unassembled WGS sequence"/>
</dbReference>
<comment type="caution">
    <text evidence="1">The sequence shown here is derived from an EMBL/GenBank/DDBJ whole genome shotgun (WGS) entry which is preliminary data.</text>
</comment>
<protein>
    <submittedName>
        <fullName evidence="1">Uncharacterized protein</fullName>
    </submittedName>
</protein>
<reference evidence="1 2" key="1">
    <citation type="submission" date="2020-08" db="EMBL/GenBank/DDBJ databases">
        <title>Genomic Encyclopedia of Type Strains, Phase IV (KMG-V): Genome sequencing to study the core and pangenomes of soil and plant-associated prokaryotes.</title>
        <authorList>
            <person name="Whitman W."/>
        </authorList>
    </citation>
    <scope>NUCLEOTIDE SEQUENCE [LARGE SCALE GENOMIC DNA]</scope>
    <source>
        <strain evidence="1 2">34/80</strain>
    </source>
</reference>
<accession>A0A840FU99</accession>